<dbReference type="Pfam" id="PF08389">
    <property type="entry name" value="Xpo1"/>
    <property type="match status" value="1"/>
</dbReference>
<protein>
    <recommendedName>
        <fullName evidence="2 9">Exportin-T</fullName>
    </recommendedName>
    <alternativeName>
        <fullName evidence="7 9">Exportin(tRNA)</fullName>
    </alternativeName>
    <alternativeName>
        <fullName evidence="8 9">tRNA exportin</fullName>
    </alternativeName>
</protein>
<comment type="subcellular location">
    <subcellularLocation>
        <location evidence="1 9">Cytoplasm</location>
    </subcellularLocation>
    <subcellularLocation>
        <location evidence="9">Nucleus</location>
    </subcellularLocation>
    <text evidence="9">Shuttles between the nucleus and the cytoplasm.</text>
</comment>
<dbReference type="GO" id="GO:0005737">
    <property type="term" value="C:cytoplasm"/>
    <property type="evidence" value="ECO:0007669"/>
    <property type="project" value="UniProtKB-SubCell"/>
</dbReference>
<dbReference type="InterPro" id="IPR016024">
    <property type="entry name" value="ARM-type_fold"/>
</dbReference>
<dbReference type="RefSeq" id="XP_005705311.1">
    <property type="nucleotide sequence ID" value="XM_005705254.1"/>
</dbReference>
<comment type="function">
    <text evidence="9">tRNA nucleus export receptor which facilitates tRNA translocation across the nuclear pore complex.</text>
</comment>
<feature type="domain" description="Exportin-1/Importin-beta-like" evidence="10">
    <location>
        <begin position="124"/>
        <end position="275"/>
    </location>
</feature>
<dbReference type="SUPFAM" id="SSF48371">
    <property type="entry name" value="ARM repeat"/>
    <property type="match status" value="1"/>
</dbReference>
<evidence type="ECO:0000256" key="3">
    <source>
        <dbReference type="ARBA" id="ARBA00022490"/>
    </source>
</evidence>
<evidence type="ECO:0000256" key="4">
    <source>
        <dbReference type="ARBA" id="ARBA00022555"/>
    </source>
</evidence>
<dbReference type="PANTHER" id="PTHR15952:SF11">
    <property type="entry name" value="EXPORTIN-T"/>
    <property type="match status" value="1"/>
</dbReference>
<dbReference type="GO" id="GO:0016363">
    <property type="term" value="C:nuclear matrix"/>
    <property type="evidence" value="ECO:0007669"/>
    <property type="project" value="TreeGrafter"/>
</dbReference>
<dbReference type="InterPro" id="IPR040017">
    <property type="entry name" value="XPOT"/>
</dbReference>
<dbReference type="GeneID" id="17087645"/>
<dbReference type="OrthoDB" id="26399at2759"/>
<dbReference type="InterPro" id="IPR011989">
    <property type="entry name" value="ARM-like"/>
</dbReference>
<organism evidence="11 12">
    <name type="scientific">Galdieria sulphuraria</name>
    <name type="common">Red alga</name>
    <dbReference type="NCBI Taxonomy" id="130081"/>
    <lineage>
        <taxon>Eukaryota</taxon>
        <taxon>Rhodophyta</taxon>
        <taxon>Bangiophyceae</taxon>
        <taxon>Galdieriales</taxon>
        <taxon>Galdieriaceae</taxon>
        <taxon>Galdieria</taxon>
    </lineage>
</organism>
<evidence type="ECO:0000313" key="11">
    <source>
        <dbReference type="EMBL" id="EME28791.1"/>
    </source>
</evidence>
<gene>
    <name evidence="11" type="ORF">Gasu_36860</name>
</gene>
<dbReference type="EMBL" id="KB454515">
    <property type="protein sequence ID" value="EME28791.1"/>
    <property type="molecule type" value="Genomic_DNA"/>
</dbReference>
<keyword evidence="6 9" id="KW-0539">Nucleus</keyword>
<evidence type="ECO:0000256" key="2">
    <source>
        <dbReference type="ARBA" id="ARBA00018928"/>
    </source>
</evidence>
<keyword evidence="5 9" id="KW-0694">RNA-binding</keyword>
<dbReference type="Gramene" id="EME28791">
    <property type="protein sequence ID" value="EME28791"/>
    <property type="gene ID" value="Gasu_36860"/>
</dbReference>
<dbReference type="KEGG" id="gsl:Gasu_36860"/>
<dbReference type="GO" id="GO:0005643">
    <property type="term" value="C:nuclear pore"/>
    <property type="evidence" value="ECO:0007669"/>
    <property type="project" value="TreeGrafter"/>
</dbReference>
<dbReference type="eggNOG" id="KOG2021">
    <property type="taxonomic scope" value="Eukaryota"/>
</dbReference>
<evidence type="ECO:0000256" key="1">
    <source>
        <dbReference type="ARBA" id="ARBA00004496"/>
    </source>
</evidence>
<evidence type="ECO:0000256" key="8">
    <source>
        <dbReference type="ARBA" id="ARBA00032199"/>
    </source>
</evidence>
<keyword evidence="3 9" id="KW-0963">Cytoplasm</keyword>
<keyword evidence="12" id="KW-1185">Reference proteome</keyword>
<evidence type="ECO:0000256" key="5">
    <source>
        <dbReference type="ARBA" id="ARBA00022884"/>
    </source>
</evidence>
<dbReference type="GO" id="GO:0071528">
    <property type="term" value="P:tRNA re-export from nucleus"/>
    <property type="evidence" value="ECO:0007669"/>
    <property type="project" value="UniProtKB-UniRule"/>
</dbReference>
<evidence type="ECO:0000256" key="7">
    <source>
        <dbReference type="ARBA" id="ARBA00029784"/>
    </source>
</evidence>
<keyword evidence="4 9" id="KW-0820">tRNA-binding</keyword>
<dbReference type="OMA" id="CALIDCH"/>
<dbReference type="GO" id="GO:0031267">
    <property type="term" value="F:small GTPase binding"/>
    <property type="evidence" value="ECO:0007669"/>
    <property type="project" value="InterPro"/>
</dbReference>
<dbReference type="InterPro" id="IPR013598">
    <property type="entry name" value="Exportin-1/Importin-b-like"/>
</dbReference>
<dbReference type="GO" id="GO:0000049">
    <property type="term" value="F:tRNA binding"/>
    <property type="evidence" value="ECO:0007669"/>
    <property type="project" value="UniProtKB-UniRule"/>
</dbReference>
<comment type="similarity">
    <text evidence="9">Belongs to the exportin family.</text>
</comment>
<name>M2VZL9_GALSU</name>
<dbReference type="PANTHER" id="PTHR15952">
    <property type="entry name" value="EXPORTIN-T/LOS1"/>
    <property type="match status" value="1"/>
</dbReference>
<dbReference type="Proteomes" id="UP000030680">
    <property type="component" value="Unassembled WGS sequence"/>
</dbReference>
<sequence>MDSLETAIYESLDPLTTQDKRLRALETLEKAKAADNSWQLCMEKLFGTRKVEVQFWCLQNLSDIINSSSWSNLNTSVKLFVREALTFYYFGVHFEDWDGCEEALENWRHWRKLFSETSLEASVPNFVRNKCAQLVSSLVAQEYPHSWPNIFRRLFSILPKIDNMKQTCFAADIELLHRFFLMLHSLDEDFISLSAIQRCGEIGTRLRDALRIDCIQQVVSLAIQLSHLYDMTNNSKLEEVCCLSLDICRRFVEWIDISLVMDQVFISTVFSMMIHSGKQCAQSISARIFLEIISKKMNLERKYQLLHSLNLNQFLNHLSTALKEASTNHSVEENPRTVDYLEQLGYHAFEVEIVALVNVIAAEALELMKALKRHSLSSVDISQVIEWTRNCLPIIIQCFQIEDEKMGRDTLEFFMSYINNCKDLSDDIGCTFILSIIWDQLILTEEKTLTEEKLIQLQEQRGRILTLFKNICRVYPALAMETIQNRLEQLHQVQGWDMPILEEMECIYCMTNAFVELTHKTKEWDYFVFRILSVLPKLEWFSVWSDSNAHSRQWIMEQLIIAYDNLLSHSMSLVESDMSLTYNVLIYLMDERGLRNPYSSKLRNKAASSLLRLARPLRQILATHFFELIITNLESVVLQSSQNMHASHILQLDRSDHIGLPEKLFLIEVVGIVLGSCWDSGFSSECEMRLESWLFKLITTLESCIGTQNVSLGYCIMEALTCIAKGFTLDRQDREDNKPSHGNHHASLQQEWNMSYSERVVSNSIDYLTSCWKRCFPVVFQFLQNYGSLSVTKEKCLIFLHRMVETLGEEALPFIQSSCLELIALHTNPTELTDIFLLINQIIVRLKGQARSFLFAIFQPLLQSFCHYFRSSNEYLQYFMEDPLHSRSEIWRENIELLKTFHLFVYHLVTQHLEDLLLLPTHQHFLLFCLGTLVDAVSISTHNVTVDFLWTECKYAWIVVRKLVLQPNADTLNLECTGFSLRQWITRTFVPLSLLLLFRLEWKKSNKVHLGIIEEIVEFYMACTTIPDWETCFHQSLSELPQIPSSTCQELFLVCKQQDKKTLYAFLINRLSKE</sequence>
<evidence type="ECO:0000313" key="12">
    <source>
        <dbReference type="Proteomes" id="UP000030680"/>
    </source>
</evidence>
<evidence type="ECO:0000256" key="9">
    <source>
        <dbReference type="RuleBase" id="RU366037"/>
    </source>
</evidence>
<dbReference type="Gene3D" id="1.25.10.10">
    <property type="entry name" value="Leucine-rich Repeat Variant"/>
    <property type="match status" value="1"/>
</dbReference>
<reference evidence="12" key="1">
    <citation type="journal article" date="2013" name="Science">
        <title>Gene transfer from bacteria and archaea facilitated evolution of an extremophilic eukaryote.</title>
        <authorList>
            <person name="Schonknecht G."/>
            <person name="Chen W.H."/>
            <person name="Ternes C.M."/>
            <person name="Barbier G.G."/>
            <person name="Shrestha R.P."/>
            <person name="Stanke M."/>
            <person name="Brautigam A."/>
            <person name="Baker B.J."/>
            <person name="Banfield J.F."/>
            <person name="Garavito R.M."/>
            <person name="Carr K."/>
            <person name="Wilkerson C."/>
            <person name="Rensing S.A."/>
            <person name="Gagneul D."/>
            <person name="Dickenson N.E."/>
            <person name="Oesterhelt C."/>
            <person name="Lercher M.J."/>
            <person name="Weber A.P."/>
        </authorList>
    </citation>
    <scope>NUCLEOTIDE SEQUENCE [LARGE SCALE GENOMIC DNA]</scope>
    <source>
        <strain evidence="12">074W</strain>
    </source>
</reference>
<accession>M2VZL9</accession>
<keyword evidence="9" id="KW-0813">Transport</keyword>
<dbReference type="AlphaFoldDB" id="M2VZL9"/>
<dbReference type="STRING" id="130081.M2VZL9"/>
<proteinExistence type="inferred from homology"/>
<evidence type="ECO:0000259" key="10">
    <source>
        <dbReference type="Pfam" id="PF08389"/>
    </source>
</evidence>
<evidence type="ECO:0000256" key="6">
    <source>
        <dbReference type="ARBA" id="ARBA00023242"/>
    </source>
</evidence>